<name>A0A0K0XWR0_9GAMM</name>
<evidence type="ECO:0000256" key="1">
    <source>
        <dbReference type="SAM" id="Phobius"/>
    </source>
</evidence>
<reference evidence="3 4" key="1">
    <citation type="submission" date="2015-07" db="EMBL/GenBank/DDBJ databases">
        <authorList>
            <person name="Noorani M."/>
        </authorList>
    </citation>
    <scope>NUCLEOTIDE SEQUENCE [LARGE SCALE GENOMIC DNA]</scope>
    <source>
        <strain evidence="3 4">KCTC 42284</strain>
    </source>
</reference>
<sequence>MISVKQRQLPTPPIAPLLWTIAAFAVAAAPHLAAVPLQIAIAILALLGWRIAAALRGWRPIPAWLRVLITLGLLVLVGISFGGLWGRRTATALLCIMLAAKMMELYRVRDLRLVASVSFFLIATQFLFDESLIYLAYLILGCWIATLALVRIQQIRNLGQRLEDRGLDGHPMIAHSARLLALSLPVALVLFVLFPRLAQPLWGLPDDALDGKTGLSETMSPGSIASLYADDSPAFRVVFESGRPPPPQQRYWRGPVLWQFDGTTWERAYFSLTPARTAVPIDGQSIRYEVQLEPHERRWLLALDYPAQSNFPGSKVTADYQLVSRQPLTSLTAYDVISNPNFQDSPELGQYQRSIATRLPSDRNPRTVAMAQEWRERYPDDLELIQALLRWFREEPFFYSLETAPLGRHSADEFLFDLRTGYCEYYSSAFAIFLRAAGIPTRVVTGYQGGYWNEGGQYMLVRQSDAHAWNEVWLEGRGWTRFDPTAAVSPSRIQQGSASALDDSRFLLDLPWVNELRNRIDRIQHLWNQWVLGFDAQSQLNLLKRLGLPELSSSQIGLLMILVLLAVTLPLSLMLLREARRQSSSPVERAWRHLQRRLGRRGLGIHPSEAPLEWAARIACQLPEQREEIERIAQEFRRAHYGPNDPQRSERFIEASRRFRLFDHHRDHQATEL</sequence>
<feature type="transmembrane region" description="Helical" evidence="1">
    <location>
        <begin position="173"/>
        <end position="194"/>
    </location>
</feature>
<keyword evidence="1" id="KW-0812">Transmembrane</keyword>
<dbReference type="PANTHER" id="PTHR42736:SF1">
    <property type="entry name" value="PROTEIN-GLUTAMINE GAMMA-GLUTAMYLTRANSFERASE"/>
    <property type="match status" value="1"/>
</dbReference>
<dbReference type="EMBL" id="CP012154">
    <property type="protein sequence ID" value="AKS42139.1"/>
    <property type="molecule type" value="Genomic_DNA"/>
</dbReference>
<dbReference type="Pfam" id="PF11992">
    <property type="entry name" value="TgpA_N"/>
    <property type="match status" value="1"/>
</dbReference>
<protein>
    <recommendedName>
        <fullName evidence="2">Transglutaminase-like domain-containing protein</fullName>
    </recommendedName>
</protein>
<feature type="transmembrane region" description="Helical" evidence="1">
    <location>
        <begin position="134"/>
        <end position="152"/>
    </location>
</feature>
<dbReference type="InterPro" id="IPR052901">
    <property type="entry name" value="Bact_TGase-like"/>
</dbReference>
<dbReference type="InterPro" id="IPR025403">
    <property type="entry name" value="TgpA-like_C"/>
</dbReference>
<dbReference type="AlphaFoldDB" id="A0A0K0XWR0"/>
<dbReference type="SUPFAM" id="SSF54001">
    <property type="entry name" value="Cysteine proteinases"/>
    <property type="match status" value="1"/>
</dbReference>
<feature type="domain" description="Transglutaminase-like" evidence="2">
    <location>
        <begin position="415"/>
        <end position="486"/>
    </location>
</feature>
<dbReference type="KEGG" id="wma:WM2015_1772"/>
<dbReference type="Pfam" id="PF01841">
    <property type="entry name" value="Transglut_core"/>
    <property type="match status" value="1"/>
</dbReference>
<feature type="transmembrane region" description="Helical" evidence="1">
    <location>
        <begin position="111"/>
        <end position="128"/>
    </location>
</feature>
<dbReference type="Proteomes" id="UP000066624">
    <property type="component" value="Chromosome"/>
</dbReference>
<dbReference type="SMART" id="SM00460">
    <property type="entry name" value="TGc"/>
    <property type="match status" value="1"/>
</dbReference>
<dbReference type="Gene3D" id="3.10.620.30">
    <property type="match status" value="1"/>
</dbReference>
<dbReference type="Pfam" id="PF13559">
    <property type="entry name" value="DUF4129"/>
    <property type="match status" value="1"/>
</dbReference>
<dbReference type="OrthoDB" id="9804872at2"/>
<proteinExistence type="predicted"/>
<dbReference type="InterPro" id="IPR021878">
    <property type="entry name" value="TgpA_N"/>
</dbReference>
<feature type="transmembrane region" description="Helical" evidence="1">
    <location>
        <begin position="64"/>
        <end position="84"/>
    </location>
</feature>
<evidence type="ECO:0000313" key="4">
    <source>
        <dbReference type="Proteomes" id="UP000066624"/>
    </source>
</evidence>
<gene>
    <name evidence="3" type="ORF">WM2015_1772</name>
</gene>
<dbReference type="STRING" id="1579979.WM2015_1772"/>
<keyword evidence="1" id="KW-1133">Transmembrane helix</keyword>
<dbReference type="InterPro" id="IPR002931">
    <property type="entry name" value="Transglutaminase-like"/>
</dbReference>
<dbReference type="PATRIC" id="fig|1579979.3.peg.1814"/>
<dbReference type="PANTHER" id="PTHR42736">
    <property type="entry name" value="PROTEIN-GLUTAMINE GAMMA-GLUTAMYLTRANSFERASE"/>
    <property type="match status" value="1"/>
</dbReference>
<feature type="transmembrane region" description="Helical" evidence="1">
    <location>
        <begin position="556"/>
        <end position="576"/>
    </location>
</feature>
<dbReference type="InterPro" id="IPR038765">
    <property type="entry name" value="Papain-like_cys_pep_sf"/>
</dbReference>
<keyword evidence="1" id="KW-0472">Membrane</keyword>
<accession>A0A0K0XWR0</accession>
<evidence type="ECO:0000313" key="3">
    <source>
        <dbReference type="EMBL" id="AKS42139.1"/>
    </source>
</evidence>
<feature type="transmembrane region" description="Helical" evidence="1">
    <location>
        <begin position="35"/>
        <end position="52"/>
    </location>
</feature>
<organism evidence="3 4">
    <name type="scientific">Wenzhouxiangella marina</name>
    <dbReference type="NCBI Taxonomy" id="1579979"/>
    <lineage>
        <taxon>Bacteria</taxon>
        <taxon>Pseudomonadati</taxon>
        <taxon>Pseudomonadota</taxon>
        <taxon>Gammaproteobacteria</taxon>
        <taxon>Chromatiales</taxon>
        <taxon>Wenzhouxiangellaceae</taxon>
        <taxon>Wenzhouxiangella</taxon>
    </lineage>
</organism>
<keyword evidence="4" id="KW-1185">Reference proteome</keyword>
<evidence type="ECO:0000259" key="2">
    <source>
        <dbReference type="SMART" id="SM00460"/>
    </source>
</evidence>